<gene>
    <name evidence="1" type="ORF">CEJ45_01945</name>
</gene>
<name>A0A225SZY5_9BURK</name>
<evidence type="ECO:0000313" key="2">
    <source>
        <dbReference type="Proteomes" id="UP000214747"/>
    </source>
</evidence>
<dbReference type="Proteomes" id="UP000214747">
    <property type="component" value="Unassembled WGS sequence"/>
</dbReference>
<dbReference type="AlphaFoldDB" id="A0A225SZY5"/>
<keyword evidence="2" id="KW-1185">Reference proteome</keyword>
<evidence type="ECO:0000313" key="1">
    <source>
        <dbReference type="EMBL" id="OWY36877.1"/>
    </source>
</evidence>
<dbReference type="EMBL" id="NJGV01000001">
    <property type="protein sequence ID" value="OWY36877.1"/>
    <property type="molecule type" value="Genomic_DNA"/>
</dbReference>
<sequence>MFDHSGMEARAGLAPSTYCGQKNRMVPQMQAELNLKSLNQQRRLGRGFPAEPALEKAGLMLK</sequence>
<protein>
    <submittedName>
        <fullName evidence="1">Uncharacterized protein</fullName>
    </submittedName>
</protein>
<reference evidence="1 2" key="1">
    <citation type="journal article" date="2010" name="Int. J. Syst. Evol. Microbiol.">
        <title>Reclassification of Herbaspirillum putei as a later heterotypic synonym of Herbaspirillum huttiense, with the description of H. huttiense subsp. huttiense subsp. nov. and H. huttiense subsp. putei subsp. nov., comb. nov., and description of Herbaspirillum aquaticum sp. nov.</title>
        <authorList>
            <person name="Dobritsa A.P."/>
            <person name="Reddy M.C."/>
            <person name="Samadpour M."/>
        </authorList>
    </citation>
    <scope>NUCLEOTIDE SEQUENCE [LARGE SCALE GENOMIC DNA]</scope>
    <source>
        <strain evidence="1 2">IEH 4430</strain>
    </source>
</reference>
<accession>A0A225SZY5</accession>
<proteinExistence type="predicted"/>
<organism evidence="1 2">
    <name type="scientific">Herbaspirillum aquaticum</name>
    <dbReference type="NCBI Taxonomy" id="568783"/>
    <lineage>
        <taxon>Bacteria</taxon>
        <taxon>Pseudomonadati</taxon>
        <taxon>Pseudomonadota</taxon>
        <taxon>Betaproteobacteria</taxon>
        <taxon>Burkholderiales</taxon>
        <taxon>Oxalobacteraceae</taxon>
        <taxon>Herbaspirillum</taxon>
    </lineage>
</organism>
<comment type="caution">
    <text evidence="1">The sequence shown here is derived from an EMBL/GenBank/DDBJ whole genome shotgun (WGS) entry which is preliminary data.</text>
</comment>